<evidence type="ECO:0000256" key="6">
    <source>
        <dbReference type="ARBA" id="ARBA00022630"/>
    </source>
</evidence>
<dbReference type="PROSITE" id="PS01281">
    <property type="entry name" value="GIDA_2"/>
    <property type="match status" value="1"/>
</dbReference>
<evidence type="ECO:0000256" key="1">
    <source>
        <dbReference type="ARBA" id="ARBA00001974"/>
    </source>
</evidence>
<gene>
    <name evidence="12" type="primary">mnmG</name>
    <name evidence="12" type="synonym">gidA</name>
    <name evidence="14" type="ORF">Bccel_5010</name>
</gene>
<dbReference type="InterPro" id="IPR049312">
    <property type="entry name" value="GIDA_C_N"/>
</dbReference>
<comment type="caution">
    <text evidence="14">The sequence shown here is derived from an EMBL/GenBank/DDBJ whole genome shotgun (WGS) entry which is preliminary data.</text>
</comment>
<comment type="caution">
    <text evidence="12">Lacks conserved residue(s) required for the propagation of feature annotation.</text>
</comment>
<evidence type="ECO:0000256" key="3">
    <source>
        <dbReference type="ARBA" id="ARBA00007653"/>
    </source>
</evidence>
<comment type="cofactor">
    <cofactor evidence="1 12">
        <name>FAD</name>
        <dbReference type="ChEBI" id="CHEBI:57692"/>
    </cofactor>
</comment>
<dbReference type="InterPro" id="IPR002218">
    <property type="entry name" value="MnmG-rel"/>
</dbReference>
<evidence type="ECO:0000256" key="5">
    <source>
        <dbReference type="ARBA" id="ARBA00022490"/>
    </source>
</evidence>
<dbReference type="FunFam" id="1.10.10.1800:FF:000001">
    <property type="entry name" value="tRNA uridine 5-carboxymethylaminomethyl modification enzyme MnmG"/>
    <property type="match status" value="1"/>
</dbReference>
<keyword evidence="9 12" id="KW-0520">NAD</keyword>
<evidence type="ECO:0000256" key="7">
    <source>
        <dbReference type="ARBA" id="ARBA00022694"/>
    </source>
</evidence>
<dbReference type="InterPro" id="IPR004416">
    <property type="entry name" value="MnmG"/>
</dbReference>
<dbReference type="AlphaFoldDB" id="A0A0L6JV94"/>
<dbReference type="GO" id="GO:0030488">
    <property type="term" value="P:tRNA methylation"/>
    <property type="evidence" value="ECO:0007669"/>
    <property type="project" value="TreeGrafter"/>
</dbReference>
<dbReference type="GO" id="GO:0002098">
    <property type="term" value="P:tRNA wobble uridine modification"/>
    <property type="evidence" value="ECO:0007669"/>
    <property type="project" value="InterPro"/>
</dbReference>
<keyword evidence="7 12" id="KW-0819">tRNA processing</keyword>
<dbReference type="Gene3D" id="1.10.150.570">
    <property type="entry name" value="GidA associated domain, C-terminal subdomain"/>
    <property type="match status" value="1"/>
</dbReference>
<feature type="domain" description="tRNA uridine 5-carboxymethylaminomethyl modification enzyme C-terminal subdomain" evidence="13">
    <location>
        <begin position="550"/>
        <end position="621"/>
    </location>
</feature>
<evidence type="ECO:0000256" key="12">
    <source>
        <dbReference type="HAMAP-Rule" id="MF_00129"/>
    </source>
</evidence>
<dbReference type="InterPro" id="IPR036188">
    <property type="entry name" value="FAD/NAD-bd_sf"/>
</dbReference>
<comment type="function">
    <text evidence="2 12">NAD-binding protein involved in the addition of a carboxymethylaminomethyl (cmnm) group at the wobble position (U34) of certain tRNAs, forming tRNA-cmnm(5)s(2)U34.</text>
</comment>
<reference evidence="15" key="1">
    <citation type="submission" date="2015-07" db="EMBL/GenBank/DDBJ databases">
        <title>Near-Complete Genome Sequence of the Cellulolytic Bacterium Bacteroides (Pseudobacteroides) cellulosolvens ATCC 35603.</title>
        <authorList>
            <person name="Dassa B."/>
            <person name="Utturkar S.M."/>
            <person name="Klingeman D.M."/>
            <person name="Hurt R.A."/>
            <person name="Keller M."/>
            <person name="Xu J."/>
            <person name="Reddy Y.H.K."/>
            <person name="Borovok I."/>
            <person name="Grinberg I.R."/>
            <person name="Lamed R."/>
            <person name="Zhivin O."/>
            <person name="Bayer E.A."/>
            <person name="Brown S.D."/>
        </authorList>
    </citation>
    <scope>NUCLEOTIDE SEQUENCE [LARGE SCALE GENOMIC DNA]</scope>
    <source>
        <strain evidence="15">DSM 2933</strain>
    </source>
</reference>
<dbReference type="OrthoDB" id="9815560at2"/>
<name>A0A0L6JV94_9FIRM</name>
<keyword evidence="6 12" id="KW-0285">Flavoprotein</keyword>
<dbReference type="NCBIfam" id="TIGR00136">
    <property type="entry name" value="mnmG_gidA"/>
    <property type="match status" value="1"/>
</dbReference>
<dbReference type="InterPro" id="IPR044920">
    <property type="entry name" value="MnmG_C_subdom_sf"/>
</dbReference>
<feature type="binding site" evidence="12">
    <location>
        <begin position="278"/>
        <end position="292"/>
    </location>
    <ligand>
        <name>NAD(+)</name>
        <dbReference type="ChEBI" id="CHEBI:57540"/>
    </ligand>
</feature>
<evidence type="ECO:0000256" key="8">
    <source>
        <dbReference type="ARBA" id="ARBA00022827"/>
    </source>
</evidence>
<dbReference type="STRING" id="398512.Bccel_5010"/>
<dbReference type="SMART" id="SM01228">
    <property type="entry name" value="GIDA_assoc_3"/>
    <property type="match status" value="1"/>
</dbReference>
<keyword evidence="5 12" id="KW-0963">Cytoplasm</keyword>
<evidence type="ECO:0000256" key="10">
    <source>
        <dbReference type="ARBA" id="ARBA00025948"/>
    </source>
</evidence>
<dbReference type="EMBL" id="LGTC01000001">
    <property type="protein sequence ID" value="KNY29733.1"/>
    <property type="molecule type" value="Genomic_DNA"/>
</dbReference>
<dbReference type="SUPFAM" id="SSF51905">
    <property type="entry name" value="FAD/NAD(P)-binding domain"/>
    <property type="match status" value="1"/>
</dbReference>
<evidence type="ECO:0000259" key="13">
    <source>
        <dbReference type="SMART" id="SM01228"/>
    </source>
</evidence>
<organism evidence="14 15">
    <name type="scientific">Pseudobacteroides cellulosolvens ATCC 35603 = DSM 2933</name>
    <dbReference type="NCBI Taxonomy" id="398512"/>
    <lineage>
        <taxon>Bacteria</taxon>
        <taxon>Bacillati</taxon>
        <taxon>Bacillota</taxon>
        <taxon>Clostridia</taxon>
        <taxon>Eubacteriales</taxon>
        <taxon>Oscillospiraceae</taxon>
        <taxon>Pseudobacteroides</taxon>
    </lineage>
</organism>
<dbReference type="InterPro" id="IPR020595">
    <property type="entry name" value="MnmG-rel_CS"/>
</dbReference>
<dbReference type="RefSeq" id="WP_036943235.1">
    <property type="nucleotide sequence ID" value="NZ_JQKC01000021.1"/>
</dbReference>
<dbReference type="Proteomes" id="UP000036923">
    <property type="component" value="Unassembled WGS sequence"/>
</dbReference>
<comment type="similarity">
    <text evidence="3 12">Belongs to the MnmG family.</text>
</comment>
<dbReference type="HAMAP" id="MF_00129">
    <property type="entry name" value="MnmG_GidA"/>
    <property type="match status" value="1"/>
</dbReference>
<evidence type="ECO:0000313" key="14">
    <source>
        <dbReference type="EMBL" id="KNY29733.1"/>
    </source>
</evidence>
<comment type="subcellular location">
    <subcellularLocation>
        <location evidence="12">Cytoplasm</location>
    </subcellularLocation>
</comment>
<dbReference type="Gene3D" id="1.10.10.1800">
    <property type="entry name" value="tRNA uridine 5-carboxymethylaminomethyl modification enzyme MnmG/GidA"/>
    <property type="match status" value="1"/>
</dbReference>
<feature type="binding site" evidence="12">
    <location>
        <begin position="14"/>
        <end position="19"/>
    </location>
    <ligand>
        <name>FAD</name>
        <dbReference type="ChEBI" id="CHEBI:57692"/>
    </ligand>
</feature>
<dbReference type="InterPro" id="IPR040131">
    <property type="entry name" value="MnmG_N"/>
</dbReference>
<dbReference type="PROSITE" id="PS01280">
    <property type="entry name" value="GIDA_1"/>
    <property type="match status" value="1"/>
</dbReference>
<keyword evidence="8 12" id="KW-0274">FAD</keyword>
<dbReference type="PRINTS" id="PR00411">
    <property type="entry name" value="PNDRDTASEI"/>
</dbReference>
<keyword evidence="15" id="KW-1185">Reference proteome</keyword>
<accession>A0A0L6JV94</accession>
<dbReference type="eggNOG" id="COG0445">
    <property type="taxonomic scope" value="Bacteria"/>
</dbReference>
<proteinExistence type="inferred from homology"/>
<dbReference type="PANTHER" id="PTHR11806:SF0">
    <property type="entry name" value="PROTEIN MTO1 HOMOLOG, MITOCHONDRIAL"/>
    <property type="match status" value="1"/>
</dbReference>
<dbReference type="Pfam" id="PF13932">
    <property type="entry name" value="SAM_GIDA_C"/>
    <property type="match status" value="1"/>
</dbReference>
<dbReference type="Pfam" id="PF21680">
    <property type="entry name" value="GIDA_C_1st"/>
    <property type="match status" value="1"/>
</dbReference>
<evidence type="ECO:0000256" key="2">
    <source>
        <dbReference type="ARBA" id="ARBA00003717"/>
    </source>
</evidence>
<dbReference type="GO" id="GO:0005829">
    <property type="term" value="C:cytosol"/>
    <property type="evidence" value="ECO:0007669"/>
    <property type="project" value="TreeGrafter"/>
</dbReference>
<evidence type="ECO:0000256" key="4">
    <source>
        <dbReference type="ARBA" id="ARBA00020461"/>
    </source>
</evidence>
<protein>
    <recommendedName>
        <fullName evidence="4 12">tRNA uridine 5-carboxymethylaminomethyl modification enzyme MnmG</fullName>
    </recommendedName>
    <alternativeName>
        <fullName evidence="11 12">Glucose-inhibited division protein A</fullName>
    </alternativeName>
</protein>
<dbReference type="PANTHER" id="PTHR11806">
    <property type="entry name" value="GLUCOSE INHIBITED DIVISION PROTEIN A"/>
    <property type="match status" value="1"/>
</dbReference>
<dbReference type="InterPro" id="IPR026904">
    <property type="entry name" value="MnmG_C"/>
</dbReference>
<dbReference type="FunFam" id="1.10.150.570:FF:000001">
    <property type="entry name" value="tRNA uridine 5-carboxymethylaminomethyl modification enzyme MnmG"/>
    <property type="match status" value="1"/>
</dbReference>
<evidence type="ECO:0000313" key="15">
    <source>
        <dbReference type="Proteomes" id="UP000036923"/>
    </source>
</evidence>
<dbReference type="GO" id="GO:0050660">
    <property type="term" value="F:flavin adenine dinucleotide binding"/>
    <property type="evidence" value="ECO:0007669"/>
    <property type="project" value="UniProtKB-UniRule"/>
</dbReference>
<dbReference type="Gene3D" id="3.50.50.60">
    <property type="entry name" value="FAD/NAD(P)-binding domain"/>
    <property type="match status" value="2"/>
</dbReference>
<sequence length="637" mass="71761">MDYEAGYYDVVVVGAGHAGCEAALASARMGCKTVLFAINLDSIANMPCNPSIGGTAKGHLVREIDALGGEMGKNTDKTFIQSKMLNSAKGPAVFSLRTQVDRRRYQIEMKHTLEKQDNLDIKQAEIIDLLSETDEGGKRRIIGVKTHTGAIFRCKAVILTTGTYLKARIIIGDVSYSGGPDGLFPANKLSDSLKELDLEIFRFKTGTPARINSRSVDFSKMTEQPGDERIVPFSFEIEEINKEQVSCWLTYTNQETHRIIKENLHRSPLFSGDIKGVGPRYCPSIEDKVVRFADKESHQVFVEPMGLNTEEMYLQGMSSSLPEDVQIKMVKSLPGLENVSIMRSAYAIEYDGINATQLNLTLEAKDINGLYSAGQINGSSGYEEAAAQGLVAGINAALKIQCKESLIIDRSEGYIGVLIDDLVTKGTKEPYRMMTSRSEYRLLLRQDNADLRLTPIGYKIGLITEERYRKFEEKRDKINREIERVEKKVIPPSQKVNIFLERMHSTPLKSGAKLSELLRRPELNYESLSEIDDREEELSFAIKEQVEISIKYDGYIKRQLLQVEQFKKLEKRKLEKDINYLEIDGLRIEARQKLNNIKPDSIGQASRITGVSPADISVLLVYMEQRNRDRRSQAKDE</sequence>
<comment type="subunit">
    <text evidence="10 12">Homodimer. Heterotetramer of two MnmE and two MnmG subunits.</text>
</comment>
<evidence type="ECO:0000256" key="11">
    <source>
        <dbReference type="ARBA" id="ARBA00031800"/>
    </source>
</evidence>
<dbReference type="PATRIC" id="fig|398512.5.peg.5249"/>
<dbReference type="InterPro" id="IPR047001">
    <property type="entry name" value="MnmG_C_subdom"/>
</dbReference>
<dbReference type="Pfam" id="PF01134">
    <property type="entry name" value="GIDA"/>
    <property type="match status" value="1"/>
</dbReference>
<evidence type="ECO:0000256" key="9">
    <source>
        <dbReference type="ARBA" id="ARBA00023027"/>
    </source>
</evidence>
<dbReference type="FunFam" id="3.50.50.60:FF:000002">
    <property type="entry name" value="tRNA uridine 5-carboxymethylaminomethyl modification enzyme MnmG"/>
    <property type="match status" value="1"/>
</dbReference>